<feature type="compositionally biased region" description="Low complexity" evidence="2">
    <location>
        <begin position="1"/>
        <end position="18"/>
    </location>
</feature>
<feature type="coiled-coil region" evidence="1">
    <location>
        <begin position="61"/>
        <end position="92"/>
    </location>
</feature>
<feature type="compositionally biased region" description="Basic and acidic residues" evidence="2">
    <location>
        <begin position="260"/>
        <end position="272"/>
    </location>
</feature>
<evidence type="ECO:0000313" key="5">
    <source>
        <dbReference type="Proteomes" id="UP000355283"/>
    </source>
</evidence>
<dbReference type="SUPFAM" id="SSF140383">
    <property type="entry name" value="BSD domain-like"/>
    <property type="match status" value="1"/>
</dbReference>
<proteinExistence type="predicted"/>
<sequence>MSEDTPATRSPPASTTATNWFGGLSADIGRAFETARDQVVKAADEASPAFTSAMDAVKLRAVKLKEEAVQAAQALHQVAEKAAQEISAEEARIKASSSAAVPPSSLVSLLPWEANDESQEILTQPLMEQILAISHDETTFAPLHAEEEEQFGPFDLENYVTVITRLLSLDPALEKMHARLGGRGREEKDFWQSYFYRCACLRSGCGMGGNAPGGGGRGYEIRGEPVMMPTAAVERKKEDPEAGEKKTVVWKSEALSRLTKAKEASTDNHRLNEGGGEGGGRGHGGTSGVSSSSKAAGLDEGPAASGKQEPEEMEEKDEEGEQEISGDGDSMDLEGLGLSDEEEGGDALDGEALEELEAQIAAELEGEGKREEG</sequence>
<keyword evidence="5" id="KW-1185">Reference proteome</keyword>
<feature type="compositionally biased region" description="Gly residues" evidence="2">
    <location>
        <begin position="273"/>
        <end position="287"/>
    </location>
</feature>
<dbReference type="InterPro" id="IPR005607">
    <property type="entry name" value="BSD_dom"/>
</dbReference>
<evidence type="ECO:0000313" key="4">
    <source>
        <dbReference type="EMBL" id="TFJ80925.1"/>
    </source>
</evidence>
<dbReference type="EMBL" id="SDOX01000145">
    <property type="protein sequence ID" value="TFJ80925.1"/>
    <property type="molecule type" value="Genomic_DNA"/>
</dbReference>
<feature type="region of interest" description="Disordered" evidence="2">
    <location>
        <begin position="1"/>
        <end position="21"/>
    </location>
</feature>
<feature type="compositionally biased region" description="Acidic residues" evidence="2">
    <location>
        <begin position="339"/>
        <end position="349"/>
    </location>
</feature>
<gene>
    <name evidence="4" type="ORF">NSK_007568</name>
</gene>
<dbReference type="PROSITE" id="PS50858">
    <property type="entry name" value="BSD"/>
    <property type="match status" value="1"/>
</dbReference>
<feature type="compositionally biased region" description="Acidic residues" evidence="2">
    <location>
        <begin position="311"/>
        <end position="332"/>
    </location>
</feature>
<organism evidence="4 5">
    <name type="scientific">Nannochloropsis salina CCMP1776</name>
    <dbReference type="NCBI Taxonomy" id="1027361"/>
    <lineage>
        <taxon>Eukaryota</taxon>
        <taxon>Sar</taxon>
        <taxon>Stramenopiles</taxon>
        <taxon>Ochrophyta</taxon>
        <taxon>Eustigmatophyceae</taxon>
        <taxon>Eustigmatales</taxon>
        <taxon>Monodopsidaceae</taxon>
        <taxon>Microchloropsis</taxon>
        <taxon>Microchloropsis salina</taxon>
    </lineage>
</organism>
<dbReference type="Proteomes" id="UP000355283">
    <property type="component" value="Unassembled WGS sequence"/>
</dbReference>
<comment type="caution">
    <text evidence="4">The sequence shown here is derived from an EMBL/GenBank/DDBJ whole genome shotgun (WGS) entry which is preliminary data.</text>
</comment>
<reference evidence="4 5" key="1">
    <citation type="submission" date="2019-01" db="EMBL/GenBank/DDBJ databases">
        <title>Nuclear Genome Assembly of the Microalgal Biofuel strain Nannochloropsis salina CCMP1776.</title>
        <authorList>
            <person name="Hovde B."/>
        </authorList>
    </citation>
    <scope>NUCLEOTIDE SEQUENCE [LARGE SCALE GENOMIC DNA]</scope>
    <source>
        <strain evidence="4 5">CCMP1776</strain>
    </source>
</reference>
<evidence type="ECO:0000259" key="3">
    <source>
        <dbReference type="PROSITE" id="PS50858"/>
    </source>
</evidence>
<dbReference type="Gene3D" id="1.10.3970.10">
    <property type="entry name" value="BSD domain"/>
    <property type="match status" value="1"/>
</dbReference>
<dbReference type="InterPro" id="IPR035925">
    <property type="entry name" value="BSD_dom_sf"/>
</dbReference>
<name>A0A4D9CTI7_9STRA</name>
<keyword evidence="1" id="KW-0175">Coiled coil</keyword>
<dbReference type="OrthoDB" id="47923at2759"/>
<protein>
    <recommendedName>
        <fullName evidence="3">BSD domain-containing protein</fullName>
    </recommendedName>
</protein>
<feature type="region of interest" description="Disordered" evidence="2">
    <location>
        <begin position="257"/>
        <end position="349"/>
    </location>
</feature>
<evidence type="ECO:0000256" key="2">
    <source>
        <dbReference type="SAM" id="MobiDB-lite"/>
    </source>
</evidence>
<accession>A0A4D9CTI7</accession>
<dbReference type="AlphaFoldDB" id="A0A4D9CTI7"/>
<feature type="domain" description="BSD" evidence="3">
    <location>
        <begin position="150"/>
        <end position="202"/>
    </location>
</feature>
<evidence type="ECO:0000256" key="1">
    <source>
        <dbReference type="SAM" id="Coils"/>
    </source>
</evidence>